<dbReference type="InterPro" id="IPR009057">
    <property type="entry name" value="Homeodomain-like_sf"/>
</dbReference>
<dbReference type="PROSITE" id="PS50977">
    <property type="entry name" value="HTH_TETR_2"/>
    <property type="match status" value="1"/>
</dbReference>
<accession>A0A1F5R7B4</accession>
<dbReference type="GO" id="GO:0003677">
    <property type="term" value="F:DNA binding"/>
    <property type="evidence" value="ECO:0007669"/>
    <property type="project" value="UniProtKB-UniRule"/>
</dbReference>
<dbReference type="PANTHER" id="PTHR43479">
    <property type="entry name" value="ACREF/ENVCD OPERON REPRESSOR-RELATED"/>
    <property type="match status" value="1"/>
</dbReference>
<dbReference type="SUPFAM" id="SSF48498">
    <property type="entry name" value="Tetracyclin repressor-like, C-terminal domain"/>
    <property type="match status" value="1"/>
</dbReference>
<dbReference type="PRINTS" id="PR00455">
    <property type="entry name" value="HTHTETR"/>
</dbReference>
<dbReference type="InterPro" id="IPR001647">
    <property type="entry name" value="HTH_TetR"/>
</dbReference>
<feature type="DNA-binding region" description="H-T-H motif" evidence="4">
    <location>
        <begin position="40"/>
        <end position="59"/>
    </location>
</feature>
<evidence type="ECO:0000256" key="3">
    <source>
        <dbReference type="ARBA" id="ARBA00023163"/>
    </source>
</evidence>
<evidence type="ECO:0000256" key="2">
    <source>
        <dbReference type="ARBA" id="ARBA00023125"/>
    </source>
</evidence>
<reference evidence="6 7" key="1">
    <citation type="journal article" date="2016" name="Nat. Commun.">
        <title>Thousands of microbial genomes shed light on interconnected biogeochemical processes in an aquifer system.</title>
        <authorList>
            <person name="Anantharaman K."/>
            <person name="Brown C.T."/>
            <person name="Hug L.A."/>
            <person name="Sharon I."/>
            <person name="Castelle C.J."/>
            <person name="Probst A.J."/>
            <person name="Thomas B.C."/>
            <person name="Singh A."/>
            <person name="Wilkins M.J."/>
            <person name="Karaoz U."/>
            <person name="Brodie E.L."/>
            <person name="Williams K.H."/>
            <person name="Hubbard S.S."/>
            <person name="Banfield J.F."/>
        </authorList>
    </citation>
    <scope>NUCLEOTIDE SEQUENCE [LARGE SCALE GENOMIC DNA]</scope>
</reference>
<dbReference type="InterPro" id="IPR036271">
    <property type="entry name" value="Tet_transcr_reg_TetR-rel_C_sf"/>
</dbReference>
<dbReference type="FunFam" id="1.10.10.60:FF:000141">
    <property type="entry name" value="TetR family transcriptional regulator"/>
    <property type="match status" value="1"/>
</dbReference>
<dbReference type="PROSITE" id="PS01081">
    <property type="entry name" value="HTH_TETR_1"/>
    <property type="match status" value="1"/>
</dbReference>
<comment type="caution">
    <text evidence="6">The sequence shown here is derived from an EMBL/GenBank/DDBJ whole genome shotgun (WGS) entry which is preliminary data.</text>
</comment>
<sequence>MKENTQGKLPRKERERLVRRTEILHAARVIFAEKGLHETTLDEIAEKAELAKGTLYGYFESKEDLFFSVLEETIHNLEKVIKETSSSGLPPPEKISIMIKTILRLFEENVDLMQLMTRNQPGVLMHKMQEKMKVHFRSLILSVSGVLQEGIHQGFFDKIDTEKAAAAFFNLIHGNAMNSFWHQQKINNKEDLKFLVNFYLSGITKYDTKGTK</sequence>
<organism evidence="6 7">
    <name type="scientific">Candidatus Edwardsbacteria bacterium GWF2_54_11</name>
    <dbReference type="NCBI Taxonomy" id="1817851"/>
    <lineage>
        <taxon>Bacteria</taxon>
        <taxon>Candidatus Edwardsiibacteriota</taxon>
    </lineage>
</organism>
<dbReference type="Gene3D" id="1.10.10.60">
    <property type="entry name" value="Homeodomain-like"/>
    <property type="match status" value="1"/>
</dbReference>
<evidence type="ECO:0000313" key="7">
    <source>
        <dbReference type="Proteomes" id="UP000177230"/>
    </source>
</evidence>
<keyword evidence="1" id="KW-0805">Transcription regulation</keyword>
<evidence type="ECO:0000256" key="4">
    <source>
        <dbReference type="PROSITE-ProRule" id="PRU00335"/>
    </source>
</evidence>
<proteinExistence type="predicted"/>
<evidence type="ECO:0000256" key="1">
    <source>
        <dbReference type="ARBA" id="ARBA00023015"/>
    </source>
</evidence>
<dbReference type="SUPFAM" id="SSF46689">
    <property type="entry name" value="Homeodomain-like"/>
    <property type="match status" value="1"/>
</dbReference>
<gene>
    <name evidence="6" type="ORF">A2024_02355</name>
</gene>
<evidence type="ECO:0000259" key="5">
    <source>
        <dbReference type="PROSITE" id="PS50977"/>
    </source>
</evidence>
<dbReference type="EMBL" id="MFFM01000039">
    <property type="protein sequence ID" value="OGF10347.1"/>
    <property type="molecule type" value="Genomic_DNA"/>
</dbReference>
<dbReference type="InterPro" id="IPR050624">
    <property type="entry name" value="HTH-type_Tx_Regulator"/>
</dbReference>
<dbReference type="InterPro" id="IPR023772">
    <property type="entry name" value="DNA-bd_HTH_TetR-type_CS"/>
</dbReference>
<dbReference type="PANTHER" id="PTHR43479:SF11">
    <property type="entry name" value="ACREF_ENVCD OPERON REPRESSOR-RELATED"/>
    <property type="match status" value="1"/>
</dbReference>
<evidence type="ECO:0000313" key="6">
    <source>
        <dbReference type="EMBL" id="OGF10347.1"/>
    </source>
</evidence>
<protein>
    <recommendedName>
        <fullName evidence="5">HTH tetR-type domain-containing protein</fullName>
    </recommendedName>
</protein>
<keyword evidence="3" id="KW-0804">Transcription</keyword>
<name>A0A1F5R7B4_9BACT</name>
<dbReference type="Pfam" id="PF00440">
    <property type="entry name" value="TetR_N"/>
    <property type="match status" value="1"/>
</dbReference>
<keyword evidence="2 4" id="KW-0238">DNA-binding</keyword>
<dbReference type="Proteomes" id="UP000177230">
    <property type="component" value="Unassembled WGS sequence"/>
</dbReference>
<feature type="domain" description="HTH tetR-type" evidence="5">
    <location>
        <begin position="17"/>
        <end position="77"/>
    </location>
</feature>
<dbReference type="Gene3D" id="1.10.357.10">
    <property type="entry name" value="Tetracycline Repressor, domain 2"/>
    <property type="match status" value="1"/>
</dbReference>
<dbReference type="AlphaFoldDB" id="A0A1F5R7B4"/>